<feature type="region of interest" description="Disordered" evidence="1">
    <location>
        <begin position="34"/>
        <end position="53"/>
    </location>
</feature>
<dbReference type="OrthoDB" id="2418900at2759"/>
<proteinExistence type="predicted"/>
<gene>
    <name evidence="2" type="ORF">EXIGLDRAFT_782730</name>
</gene>
<evidence type="ECO:0008006" key="4">
    <source>
        <dbReference type="Google" id="ProtNLM"/>
    </source>
</evidence>
<dbReference type="Pfam" id="PF18759">
    <property type="entry name" value="Plavaka"/>
    <property type="match status" value="1"/>
</dbReference>
<evidence type="ECO:0000256" key="1">
    <source>
        <dbReference type="SAM" id="MobiDB-lite"/>
    </source>
</evidence>
<evidence type="ECO:0000313" key="2">
    <source>
        <dbReference type="EMBL" id="KZV79162.1"/>
    </source>
</evidence>
<sequence>MALSRRRFPPSPQLKRMYKCTGCAGYFETAGGLKSHKTQTGCKTKTPPVQPTATGIPERLSRYRAAQLAINTPAPRVSVQLVYEPEQVAMDIDNDGSMSGEQVDSFLLDTPRDRRARCEDAVDEGEDSEHIQPYPAERRAGEPIPDRKDSPPITFSVGENRYAPFANKADWELGQWIKTEGVSDAACNRFCGLDSTANTFKNARELNQIIDQLPGNGSWKCSVISVDDSAVKHEVFHRDPVECLRALWCDPEFKDFMSYAPEKRFTDATCSSRLFTDLKTADWWWETQATLDDGSTVVPIIISSDKTELSMFTGTSYG</sequence>
<protein>
    <recommendedName>
        <fullName evidence="4">C2H2-type domain-containing protein</fullName>
    </recommendedName>
</protein>
<dbReference type="InterPro" id="IPR041078">
    <property type="entry name" value="Plavaka"/>
</dbReference>
<organism evidence="2 3">
    <name type="scientific">Exidia glandulosa HHB12029</name>
    <dbReference type="NCBI Taxonomy" id="1314781"/>
    <lineage>
        <taxon>Eukaryota</taxon>
        <taxon>Fungi</taxon>
        <taxon>Dikarya</taxon>
        <taxon>Basidiomycota</taxon>
        <taxon>Agaricomycotina</taxon>
        <taxon>Agaricomycetes</taxon>
        <taxon>Auriculariales</taxon>
        <taxon>Exidiaceae</taxon>
        <taxon>Exidia</taxon>
    </lineage>
</organism>
<dbReference type="EMBL" id="KV426669">
    <property type="protein sequence ID" value="KZV79162.1"/>
    <property type="molecule type" value="Genomic_DNA"/>
</dbReference>
<dbReference type="InParanoid" id="A0A166NH76"/>
<dbReference type="Proteomes" id="UP000077266">
    <property type="component" value="Unassembled WGS sequence"/>
</dbReference>
<evidence type="ECO:0000313" key="3">
    <source>
        <dbReference type="Proteomes" id="UP000077266"/>
    </source>
</evidence>
<name>A0A166NH76_EXIGL</name>
<dbReference type="AlphaFoldDB" id="A0A166NH76"/>
<dbReference type="STRING" id="1314781.A0A166NH76"/>
<reference evidence="2 3" key="1">
    <citation type="journal article" date="2016" name="Mol. Biol. Evol.">
        <title>Comparative Genomics of Early-Diverging Mushroom-Forming Fungi Provides Insights into the Origins of Lignocellulose Decay Capabilities.</title>
        <authorList>
            <person name="Nagy L.G."/>
            <person name="Riley R."/>
            <person name="Tritt A."/>
            <person name="Adam C."/>
            <person name="Daum C."/>
            <person name="Floudas D."/>
            <person name="Sun H."/>
            <person name="Yadav J.S."/>
            <person name="Pangilinan J."/>
            <person name="Larsson K.H."/>
            <person name="Matsuura K."/>
            <person name="Barry K."/>
            <person name="Labutti K."/>
            <person name="Kuo R."/>
            <person name="Ohm R.A."/>
            <person name="Bhattacharya S.S."/>
            <person name="Shirouzu T."/>
            <person name="Yoshinaga Y."/>
            <person name="Martin F.M."/>
            <person name="Grigoriev I.V."/>
            <person name="Hibbett D.S."/>
        </authorList>
    </citation>
    <scope>NUCLEOTIDE SEQUENCE [LARGE SCALE GENOMIC DNA]</scope>
    <source>
        <strain evidence="2 3">HHB12029</strain>
    </source>
</reference>
<accession>A0A166NH76</accession>
<keyword evidence="3" id="KW-1185">Reference proteome</keyword>